<feature type="active site" evidence="10">
    <location>
        <position position="127"/>
    </location>
</feature>
<comment type="catalytic activity">
    <reaction evidence="1">
        <text>Hydrolysis of proteins and small molecule substrates at -Asn-|-Xaa- bonds.</text>
        <dbReference type="EC" id="3.4.22.34"/>
    </reaction>
</comment>
<comment type="function">
    <text evidence="8">This protease is used by the parasite for degradation of the host globin.</text>
</comment>
<keyword evidence="4" id="KW-0645">Protease</keyword>
<dbReference type="Proteomes" id="UP000694844">
    <property type="component" value="Chromosome 1"/>
</dbReference>
<organism evidence="11 12">
    <name type="scientific">Crassostrea virginica</name>
    <name type="common">Eastern oyster</name>
    <dbReference type="NCBI Taxonomy" id="6565"/>
    <lineage>
        <taxon>Eukaryota</taxon>
        <taxon>Metazoa</taxon>
        <taxon>Spiralia</taxon>
        <taxon>Lophotrochozoa</taxon>
        <taxon>Mollusca</taxon>
        <taxon>Bivalvia</taxon>
        <taxon>Autobranchia</taxon>
        <taxon>Pteriomorphia</taxon>
        <taxon>Ostreida</taxon>
        <taxon>Ostreoidea</taxon>
        <taxon>Ostreidae</taxon>
        <taxon>Crassostrea</taxon>
    </lineage>
</organism>
<dbReference type="InterPro" id="IPR046427">
    <property type="entry name" value="Legumain_prodom_sf"/>
</dbReference>
<evidence type="ECO:0000256" key="3">
    <source>
        <dbReference type="ARBA" id="ARBA00012628"/>
    </source>
</evidence>
<evidence type="ECO:0000256" key="8">
    <source>
        <dbReference type="ARBA" id="ARBA00055993"/>
    </source>
</evidence>
<evidence type="ECO:0000256" key="1">
    <source>
        <dbReference type="ARBA" id="ARBA00000810"/>
    </source>
</evidence>
<dbReference type="AlphaFoldDB" id="A0A8B8DS63"/>
<sequence length="412" mass="46552">MYVRGNKWVLLVAGSHFWKNYRHQADVCHAYQIVKNHGIPERRIVVMMADDIANNSLNPTKGKIINQPKGENVYHGVKKDYTGKENITPDVFLKVLQGKKSELKGICSERIIDSGPNDNVFVYFSGHGAPGIVAFGHKFLHVVDLMKALKNMHTTKRFAKLLFYMEACESGSMFENQLTPNMNVLGVTAANATESSYACYYDKMRQTYLGNVFSGNWMENSDQANLNVETIGGQYEIVRKRTKDSHVCQFGDMVGINPMVVAKFQGTKISEQGVRRIPDPNVDAVRSEDVEFEIMGHLLASAPQTDKEKYSTQREEEEKKRKTVDSLIRKIVSIATNHNGEQIQRFLTTQTTLSEHEAYKVVVEHLADKCPELGLREQYGYALKQLHAFVHLCNEIDNPQQAICDAITKASQ</sequence>
<dbReference type="InterPro" id="IPR048501">
    <property type="entry name" value="Legum_prodom"/>
</dbReference>
<evidence type="ECO:0000256" key="6">
    <source>
        <dbReference type="ARBA" id="ARBA00022801"/>
    </source>
</evidence>
<reference evidence="11" key="1">
    <citation type="submission" date="2024-06" db="UniProtKB">
        <authorList>
            <consortium name="RefSeq"/>
        </authorList>
    </citation>
    <scope>NUCLEOTIDE SEQUENCE [LARGE SCALE GENOMIC DNA]</scope>
</reference>
<dbReference type="KEGG" id="cvn:111128494"/>
<evidence type="ECO:0000256" key="2">
    <source>
        <dbReference type="ARBA" id="ARBA00009941"/>
    </source>
</evidence>
<dbReference type="GO" id="GO:0051603">
    <property type="term" value="P:proteolysis involved in protein catabolic process"/>
    <property type="evidence" value="ECO:0007669"/>
    <property type="project" value="TreeGrafter"/>
</dbReference>
<keyword evidence="11" id="KW-1185">Reference proteome</keyword>
<comment type="similarity">
    <text evidence="2">Belongs to the peptidase C13 family.</text>
</comment>
<dbReference type="EC" id="3.4.22.34" evidence="3"/>
<protein>
    <recommendedName>
        <fullName evidence="9">Hemoglobinase</fullName>
        <ecNumber evidence="3">3.4.22.34</ecNumber>
    </recommendedName>
</protein>
<dbReference type="Gene3D" id="3.40.50.1460">
    <property type="match status" value="1"/>
</dbReference>
<dbReference type="OrthoDB" id="9973749at2759"/>
<dbReference type="InterPro" id="IPR001096">
    <property type="entry name" value="Peptidase_C13"/>
</dbReference>
<dbReference type="PRINTS" id="PR00776">
    <property type="entry name" value="HEMOGLOBNASE"/>
</dbReference>
<dbReference type="GO" id="GO:0005773">
    <property type="term" value="C:vacuole"/>
    <property type="evidence" value="ECO:0007669"/>
    <property type="project" value="GOC"/>
</dbReference>
<keyword evidence="5" id="KW-0732">Signal</keyword>
<dbReference type="GO" id="GO:0006624">
    <property type="term" value="P:vacuolar protein processing"/>
    <property type="evidence" value="ECO:0007669"/>
    <property type="project" value="TreeGrafter"/>
</dbReference>
<feature type="active site" description="Nucleophile" evidence="10">
    <location>
        <position position="168"/>
    </location>
</feature>
<evidence type="ECO:0000313" key="12">
    <source>
        <dbReference type="RefSeq" id="XP_022329821.1"/>
    </source>
</evidence>
<evidence type="ECO:0000256" key="10">
    <source>
        <dbReference type="PIRSR" id="PIRSR019663-1"/>
    </source>
</evidence>
<evidence type="ECO:0000256" key="4">
    <source>
        <dbReference type="ARBA" id="ARBA00022670"/>
    </source>
</evidence>
<dbReference type="GeneID" id="111128494"/>
<dbReference type="RefSeq" id="XP_022329821.1">
    <property type="nucleotide sequence ID" value="XM_022474113.1"/>
</dbReference>
<keyword evidence="6" id="KW-0378">Hydrolase</keyword>
<evidence type="ECO:0000256" key="7">
    <source>
        <dbReference type="ARBA" id="ARBA00022807"/>
    </source>
</evidence>
<proteinExistence type="inferred from homology"/>
<dbReference type="GO" id="GO:0004197">
    <property type="term" value="F:cysteine-type endopeptidase activity"/>
    <property type="evidence" value="ECO:0007669"/>
    <property type="project" value="UniProtKB-EC"/>
</dbReference>
<accession>A0A8B8DS63</accession>
<evidence type="ECO:0000256" key="5">
    <source>
        <dbReference type="ARBA" id="ARBA00022729"/>
    </source>
</evidence>
<dbReference type="FunFam" id="3.40.50.1460:FF:000006">
    <property type="entry name" value="Legumain"/>
    <property type="match status" value="1"/>
</dbReference>
<gene>
    <name evidence="12" type="primary">LOC111128494</name>
</gene>
<dbReference type="Pfam" id="PF01650">
    <property type="entry name" value="Peptidase_C13"/>
    <property type="match status" value="1"/>
</dbReference>
<keyword evidence="7" id="KW-0788">Thiol protease</keyword>
<name>A0A8B8DS63_CRAVI</name>
<dbReference type="PIRSF" id="PIRSF019663">
    <property type="entry name" value="Legumain"/>
    <property type="match status" value="1"/>
</dbReference>
<dbReference type="Gene3D" id="1.10.132.130">
    <property type="match status" value="1"/>
</dbReference>
<evidence type="ECO:0000256" key="9">
    <source>
        <dbReference type="ARBA" id="ARBA00069042"/>
    </source>
</evidence>
<dbReference type="PANTHER" id="PTHR12000">
    <property type="entry name" value="HEMOGLOBINASE FAMILY MEMBER"/>
    <property type="match status" value="1"/>
</dbReference>
<dbReference type="CDD" id="cd21115">
    <property type="entry name" value="legumain_C"/>
    <property type="match status" value="1"/>
</dbReference>
<dbReference type="PANTHER" id="PTHR12000:SF42">
    <property type="entry name" value="LEGUMAIN"/>
    <property type="match status" value="1"/>
</dbReference>
<evidence type="ECO:0000313" key="11">
    <source>
        <dbReference type="Proteomes" id="UP000694844"/>
    </source>
</evidence>
<reference evidence="12" key="2">
    <citation type="submission" date="2025-08" db="UniProtKB">
        <authorList>
            <consortium name="RefSeq"/>
        </authorList>
    </citation>
    <scope>IDENTIFICATION</scope>
    <source>
        <tissue evidence="12">Whole sample</tissue>
    </source>
</reference>